<comment type="caution">
    <text evidence="1">The sequence shown here is derived from an EMBL/GenBank/DDBJ whole genome shotgun (WGS) entry which is preliminary data.</text>
</comment>
<accession>A0A4Y2EUR8</accession>
<proteinExistence type="predicted"/>
<organism evidence="1 2">
    <name type="scientific">Araneus ventricosus</name>
    <name type="common">Orbweaver spider</name>
    <name type="synonym">Epeira ventricosa</name>
    <dbReference type="NCBI Taxonomy" id="182803"/>
    <lineage>
        <taxon>Eukaryota</taxon>
        <taxon>Metazoa</taxon>
        <taxon>Ecdysozoa</taxon>
        <taxon>Arthropoda</taxon>
        <taxon>Chelicerata</taxon>
        <taxon>Arachnida</taxon>
        <taxon>Araneae</taxon>
        <taxon>Araneomorphae</taxon>
        <taxon>Entelegynae</taxon>
        <taxon>Araneoidea</taxon>
        <taxon>Araneidae</taxon>
        <taxon>Araneus</taxon>
    </lineage>
</organism>
<protein>
    <submittedName>
        <fullName evidence="1">Uncharacterized protein</fullName>
    </submittedName>
</protein>
<name>A0A4Y2EUR8_ARAVE</name>
<evidence type="ECO:0000313" key="2">
    <source>
        <dbReference type="Proteomes" id="UP000499080"/>
    </source>
</evidence>
<dbReference type="Proteomes" id="UP000499080">
    <property type="component" value="Unassembled WGS sequence"/>
</dbReference>
<sequence>MYETCRHTSQVLPLQWTAHYELHWLPSKSFKQKTRKVVKQPRNSFKPAPSNAWSNPEVLAQVKAPTQPQAPMMPLSLTPQLPTNQAPLQAHLHSGTYSLILNQITQMISTFISQLNAVLQSSQVGQYITRLF</sequence>
<gene>
    <name evidence="1" type="ORF">AVEN_268884_1</name>
</gene>
<reference evidence="1 2" key="1">
    <citation type="journal article" date="2019" name="Sci. Rep.">
        <title>Orb-weaving spider Araneus ventricosus genome elucidates the spidroin gene catalogue.</title>
        <authorList>
            <person name="Kono N."/>
            <person name="Nakamura H."/>
            <person name="Ohtoshi R."/>
            <person name="Moran D.A.P."/>
            <person name="Shinohara A."/>
            <person name="Yoshida Y."/>
            <person name="Fujiwara M."/>
            <person name="Mori M."/>
            <person name="Tomita M."/>
            <person name="Arakawa K."/>
        </authorList>
    </citation>
    <scope>NUCLEOTIDE SEQUENCE [LARGE SCALE GENOMIC DNA]</scope>
</reference>
<dbReference type="EMBL" id="BGPR01000721">
    <property type="protein sequence ID" value="GBM32970.1"/>
    <property type="molecule type" value="Genomic_DNA"/>
</dbReference>
<evidence type="ECO:0000313" key="1">
    <source>
        <dbReference type="EMBL" id="GBM32970.1"/>
    </source>
</evidence>
<dbReference type="AlphaFoldDB" id="A0A4Y2EUR8"/>
<keyword evidence="2" id="KW-1185">Reference proteome</keyword>